<evidence type="ECO:0000313" key="2">
    <source>
        <dbReference type="EMBL" id="KAE9591289.1"/>
    </source>
</evidence>
<protein>
    <submittedName>
        <fullName evidence="2">Uncharacterized protein</fullName>
    </submittedName>
</protein>
<name>A0A6A4NVC7_LUPAL</name>
<gene>
    <name evidence="2" type="ORF">Lalb_Chr20g0116921</name>
</gene>
<organism evidence="2 3">
    <name type="scientific">Lupinus albus</name>
    <name type="common">White lupine</name>
    <name type="synonym">Lupinus termis</name>
    <dbReference type="NCBI Taxonomy" id="3870"/>
    <lineage>
        <taxon>Eukaryota</taxon>
        <taxon>Viridiplantae</taxon>
        <taxon>Streptophyta</taxon>
        <taxon>Embryophyta</taxon>
        <taxon>Tracheophyta</taxon>
        <taxon>Spermatophyta</taxon>
        <taxon>Magnoliopsida</taxon>
        <taxon>eudicotyledons</taxon>
        <taxon>Gunneridae</taxon>
        <taxon>Pentapetalae</taxon>
        <taxon>rosids</taxon>
        <taxon>fabids</taxon>
        <taxon>Fabales</taxon>
        <taxon>Fabaceae</taxon>
        <taxon>Papilionoideae</taxon>
        <taxon>50 kb inversion clade</taxon>
        <taxon>genistoids sensu lato</taxon>
        <taxon>core genistoids</taxon>
        <taxon>Genisteae</taxon>
        <taxon>Lupinus</taxon>
    </lineage>
</organism>
<comment type="caution">
    <text evidence="2">The sequence shown here is derived from an EMBL/GenBank/DDBJ whole genome shotgun (WGS) entry which is preliminary data.</text>
</comment>
<keyword evidence="1" id="KW-0812">Transmembrane</keyword>
<sequence>MSPICFSFFIFLLVFIYRILFLFYCTDFNFYEETLLFFLIETSVHTEKV</sequence>
<dbReference type="Proteomes" id="UP000447434">
    <property type="component" value="Chromosome 20"/>
</dbReference>
<keyword evidence="3" id="KW-1185">Reference proteome</keyword>
<proteinExistence type="predicted"/>
<dbReference type="AlphaFoldDB" id="A0A6A4NVC7"/>
<reference evidence="3" key="1">
    <citation type="journal article" date="2020" name="Nat. Commun.">
        <title>Genome sequence of the cluster root forming white lupin.</title>
        <authorList>
            <person name="Hufnagel B."/>
            <person name="Marques A."/>
            <person name="Soriano A."/>
            <person name="Marques L."/>
            <person name="Divol F."/>
            <person name="Doumas P."/>
            <person name="Sallet E."/>
            <person name="Mancinotti D."/>
            <person name="Carrere S."/>
            <person name="Marande W."/>
            <person name="Arribat S."/>
            <person name="Keller J."/>
            <person name="Huneau C."/>
            <person name="Blein T."/>
            <person name="Aime D."/>
            <person name="Laguerre M."/>
            <person name="Taylor J."/>
            <person name="Schubert V."/>
            <person name="Nelson M."/>
            <person name="Geu-Flores F."/>
            <person name="Crespi M."/>
            <person name="Gallardo-Guerrero K."/>
            <person name="Delaux P.-M."/>
            <person name="Salse J."/>
            <person name="Berges H."/>
            <person name="Guyot R."/>
            <person name="Gouzy J."/>
            <person name="Peret B."/>
        </authorList>
    </citation>
    <scope>NUCLEOTIDE SEQUENCE [LARGE SCALE GENOMIC DNA]</scope>
    <source>
        <strain evidence="3">cv. Amiga</strain>
    </source>
</reference>
<evidence type="ECO:0000313" key="3">
    <source>
        <dbReference type="Proteomes" id="UP000447434"/>
    </source>
</evidence>
<keyword evidence="1" id="KW-1133">Transmembrane helix</keyword>
<evidence type="ECO:0000256" key="1">
    <source>
        <dbReference type="SAM" id="Phobius"/>
    </source>
</evidence>
<feature type="transmembrane region" description="Helical" evidence="1">
    <location>
        <begin position="6"/>
        <end position="25"/>
    </location>
</feature>
<keyword evidence="1" id="KW-0472">Membrane</keyword>
<dbReference type="EMBL" id="WOCE01000020">
    <property type="protein sequence ID" value="KAE9591289.1"/>
    <property type="molecule type" value="Genomic_DNA"/>
</dbReference>
<accession>A0A6A4NVC7</accession>